<evidence type="ECO:0000313" key="9">
    <source>
        <dbReference type="Proteomes" id="UP000324767"/>
    </source>
</evidence>
<organism evidence="8 9">
    <name type="scientific">Lasallia pustulata</name>
    <dbReference type="NCBI Taxonomy" id="136370"/>
    <lineage>
        <taxon>Eukaryota</taxon>
        <taxon>Fungi</taxon>
        <taxon>Dikarya</taxon>
        <taxon>Ascomycota</taxon>
        <taxon>Pezizomycotina</taxon>
        <taxon>Lecanoromycetes</taxon>
        <taxon>OSLEUM clade</taxon>
        <taxon>Umbilicariomycetidae</taxon>
        <taxon>Umbilicariales</taxon>
        <taxon>Umbilicariaceae</taxon>
        <taxon>Lasallia</taxon>
    </lineage>
</organism>
<dbReference type="GO" id="GO:0003743">
    <property type="term" value="F:translation initiation factor activity"/>
    <property type="evidence" value="ECO:0007669"/>
    <property type="project" value="UniProtKB-KW"/>
</dbReference>
<dbReference type="Proteomes" id="UP000324767">
    <property type="component" value="Unassembled WGS sequence"/>
</dbReference>
<keyword evidence="8" id="KW-0396">Initiation factor</keyword>
<feature type="compositionally biased region" description="Low complexity" evidence="6">
    <location>
        <begin position="358"/>
        <end position="374"/>
    </location>
</feature>
<keyword evidence="4" id="KW-0804">Transcription</keyword>
<dbReference type="GO" id="GO:0005669">
    <property type="term" value="C:transcription factor TFIID complex"/>
    <property type="evidence" value="ECO:0007669"/>
    <property type="project" value="InterPro"/>
</dbReference>
<keyword evidence="5" id="KW-0539">Nucleus</keyword>
<dbReference type="SUPFAM" id="SSF47113">
    <property type="entry name" value="Histone-fold"/>
    <property type="match status" value="1"/>
</dbReference>
<comment type="caution">
    <text evidence="8">The sequence shown here is derived from an EMBL/GenBank/DDBJ whole genome shotgun (WGS) entry which is preliminary data.</text>
</comment>
<feature type="compositionally biased region" description="Low complexity" evidence="6">
    <location>
        <begin position="86"/>
        <end position="100"/>
    </location>
</feature>
<dbReference type="Gene3D" id="1.10.20.10">
    <property type="entry name" value="Histone, subunit A"/>
    <property type="match status" value="1"/>
</dbReference>
<feature type="region of interest" description="Disordered" evidence="6">
    <location>
        <begin position="1"/>
        <end position="35"/>
    </location>
</feature>
<dbReference type="AlphaFoldDB" id="A0A5M8PSN2"/>
<dbReference type="GO" id="GO:0046982">
    <property type="term" value="F:protein heterodimerization activity"/>
    <property type="evidence" value="ECO:0007669"/>
    <property type="project" value="InterPro"/>
</dbReference>
<dbReference type="Pfam" id="PF03847">
    <property type="entry name" value="TFIID_20kDa"/>
    <property type="match status" value="1"/>
</dbReference>
<feature type="compositionally biased region" description="Polar residues" evidence="6">
    <location>
        <begin position="120"/>
        <end position="134"/>
    </location>
</feature>
<keyword evidence="8" id="KW-0648">Protein biosynthesis</keyword>
<dbReference type="CDD" id="cd07981">
    <property type="entry name" value="HFD_TAF12"/>
    <property type="match status" value="1"/>
</dbReference>
<dbReference type="OrthoDB" id="2193432at2759"/>
<feature type="region of interest" description="Disordered" evidence="6">
    <location>
        <begin position="82"/>
        <end position="134"/>
    </location>
</feature>
<dbReference type="GO" id="GO:0051123">
    <property type="term" value="P:RNA polymerase II preinitiation complex assembly"/>
    <property type="evidence" value="ECO:0007669"/>
    <property type="project" value="TreeGrafter"/>
</dbReference>
<feature type="compositionally biased region" description="Low complexity" evidence="6">
    <location>
        <begin position="395"/>
        <end position="408"/>
    </location>
</feature>
<dbReference type="GO" id="GO:0017025">
    <property type="term" value="F:TBP-class protein binding"/>
    <property type="evidence" value="ECO:0007669"/>
    <property type="project" value="TreeGrafter"/>
</dbReference>
<evidence type="ECO:0000256" key="4">
    <source>
        <dbReference type="ARBA" id="ARBA00023163"/>
    </source>
</evidence>
<sequence>MNNSTSSQAPQGSQPHPLQGLIKPEQVSKLPNLSDPQKVAYTQGITKLWETLQKKTPDTQEYQQALKKLTDVSTQIKLSVRKWHQEQQGQGPQGAQQNGGVRPTNQGPHVQSGGPGHQMPQVQQARSQAPTNEQFSSKVLQAVQNIQVIVPPQYQAQGQEKAQVYLREAKTKYAQSLQKIEVAVSKLQEIQNHAELRQNQGKNFTPDEAQSITQMKAKYQQQSSEAREFLTKFKNQQDTLRIQQIQNAGNLNGIQGPAMIADSVTHTVQQTPGGAAAQTSQQQTGSDQQNQPQNANPALEAARIQAQMAARPSISPSNNAQPPIRQQPPSQAQIPPLGNPGQQSIAHPPPHINTSVGPPQQTQSPQSMQPTSTPLGPPHPLTHQDAVAQAARTYSQPSLQQTTPQSSSHGHPQMGGRDIQNNNVKMPIPKNLNVPQPQKVPMGPARPSLSGGPSTGAMAPMGQPAIQKHPAYVLEGEGERVLSKKKLEELVRQVTGGGESEEGEGLTAEVEETLLQVADDFVDQVIVSACRLAKLRQSSTLELRDIQLILERNYNIRVPGYASDELRTVKKIQPAQGWTQKLSAINASKVTGGLKADL</sequence>
<reference evidence="8 9" key="1">
    <citation type="submission" date="2019-09" db="EMBL/GenBank/DDBJ databases">
        <title>The hologenome of the rock-dwelling lichen Lasallia pustulata.</title>
        <authorList>
            <person name="Greshake Tzovaras B."/>
            <person name="Segers F."/>
            <person name="Bicker A."/>
            <person name="Dal Grande F."/>
            <person name="Otte J."/>
            <person name="Hankeln T."/>
            <person name="Schmitt I."/>
            <person name="Ebersberger I."/>
        </authorList>
    </citation>
    <scope>NUCLEOTIDE SEQUENCE [LARGE SCALE GENOMIC DNA]</scope>
    <source>
        <strain evidence="8">A1-1</strain>
    </source>
</reference>
<keyword evidence="3" id="KW-0805">Transcription regulation</keyword>
<name>A0A5M8PSN2_9LECA</name>
<dbReference type="InterPro" id="IPR009072">
    <property type="entry name" value="Histone-fold"/>
</dbReference>
<evidence type="ECO:0000259" key="7">
    <source>
        <dbReference type="Pfam" id="PF03847"/>
    </source>
</evidence>
<dbReference type="GO" id="GO:0000124">
    <property type="term" value="C:SAGA complex"/>
    <property type="evidence" value="ECO:0007669"/>
    <property type="project" value="InterPro"/>
</dbReference>
<comment type="subcellular location">
    <subcellularLocation>
        <location evidence="1">Nucleus</location>
    </subcellularLocation>
</comment>
<comment type="similarity">
    <text evidence="2">Belongs to the TAF12 family.</text>
</comment>
<accession>A0A5M8PSN2</accession>
<proteinExistence type="inferred from homology"/>
<dbReference type="InterPro" id="IPR003228">
    <property type="entry name" value="TFIID_TAF12_dom"/>
</dbReference>
<gene>
    <name evidence="8" type="ORF">FRX48_04984</name>
</gene>
<evidence type="ECO:0000256" key="2">
    <source>
        <dbReference type="ARBA" id="ARBA00007530"/>
    </source>
</evidence>
<evidence type="ECO:0000256" key="6">
    <source>
        <dbReference type="SAM" id="MobiDB-lite"/>
    </source>
</evidence>
<evidence type="ECO:0000313" key="8">
    <source>
        <dbReference type="EMBL" id="KAA6411703.1"/>
    </source>
</evidence>
<dbReference type="InterPro" id="IPR037794">
    <property type="entry name" value="TAF12"/>
</dbReference>
<evidence type="ECO:0000256" key="1">
    <source>
        <dbReference type="ARBA" id="ARBA00004123"/>
    </source>
</evidence>
<dbReference type="PANTHER" id="PTHR12264">
    <property type="entry name" value="TRANSCRIPTION INITIATION FACTOR TFIID SUBUNIT 12"/>
    <property type="match status" value="1"/>
</dbReference>
<feature type="domain" description="Transcription initiation factor TFIID subunit 12" evidence="7">
    <location>
        <begin position="483"/>
        <end position="556"/>
    </location>
</feature>
<dbReference type="PANTHER" id="PTHR12264:SF21">
    <property type="entry name" value="TRANSCRIPTION INITIATION FACTOR TFIID SUBUNIT 12"/>
    <property type="match status" value="1"/>
</dbReference>
<dbReference type="GO" id="GO:0003677">
    <property type="term" value="F:DNA binding"/>
    <property type="evidence" value="ECO:0007669"/>
    <property type="project" value="TreeGrafter"/>
</dbReference>
<dbReference type="EMBL" id="VXIT01000007">
    <property type="protein sequence ID" value="KAA6411703.1"/>
    <property type="molecule type" value="Genomic_DNA"/>
</dbReference>
<evidence type="ECO:0000256" key="5">
    <source>
        <dbReference type="ARBA" id="ARBA00023242"/>
    </source>
</evidence>
<evidence type="ECO:0000256" key="3">
    <source>
        <dbReference type="ARBA" id="ARBA00023015"/>
    </source>
</evidence>
<protein>
    <submittedName>
        <fullName evidence="8">Transcription initiation factor TFIID subunit 12</fullName>
    </submittedName>
</protein>
<feature type="compositionally biased region" description="Polar residues" evidence="6">
    <location>
        <begin position="1"/>
        <end position="16"/>
    </location>
</feature>
<feature type="region of interest" description="Disordered" evidence="6">
    <location>
        <begin position="269"/>
        <end position="455"/>
    </location>
</feature>
<dbReference type="FunFam" id="1.10.20.10:FF:000037">
    <property type="entry name" value="Transcription initiation factor TFIID subunit 12"/>
    <property type="match status" value="1"/>
</dbReference>
<feature type="compositionally biased region" description="Low complexity" evidence="6">
    <location>
        <begin position="269"/>
        <end position="298"/>
    </location>
</feature>